<dbReference type="PANTHER" id="PTHR43553">
    <property type="entry name" value="HEAVY METAL TRANSPORTER"/>
    <property type="match status" value="1"/>
</dbReference>
<keyword evidence="7 8" id="KW-0472">Membrane</keyword>
<dbReference type="CDD" id="cd03225">
    <property type="entry name" value="ABC_cobalt_CbiO_domain1"/>
    <property type="match status" value="1"/>
</dbReference>
<evidence type="ECO:0000256" key="7">
    <source>
        <dbReference type="ARBA" id="ARBA00023136"/>
    </source>
</evidence>
<reference evidence="10 11" key="1">
    <citation type="journal article" date="2017" name="Front. Microbiol.">
        <title>New Insights into the Diversity of the Genus Faecalibacterium.</title>
        <authorList>
            <person name="Benevides L."/>
            <person name="Burman S."/>
            <person name="Martin R."/>
            <person name="Robert V."/>
            <person name="Thomas M."/>
            <person name="Miquel S."/>
            <person name="Chain F."/>
            <person name="Sokol H."/>
            <person name="Bermudez-Humaran L.G."/>
            <person name="Morrison M."/>
            <person name="Langella P."/>
            <person name="Azevedo V.A."/>
            <person name="Chatel J.M."/>
            <person name="Soares S."/>
        </authorList>
    </citation>
    <scope>NUCLEOTIDE SEQUENCE [LARGE SCALE GENOMIC DNA]</scope>
    <source>
        <strain evidence="10 11">AHMP21</strain>
    </source>
</reference>
<gene>
    <name evidence="10" type="ORF">CHR60_10490</name>
</gene>
<comment type="subcellular location">
    <subcellularLocation>
        <location evidence="1 8">Cell membrane</location>
        <topology evidence="1 8">Peripheral membrane protein</topology>
    </subcellularLocation>
</comment>
<protein>
    <recommendedName>
        <fullName evidence="8">Energy-coupling factor transporter ATP-binding protein EcfA2</fullName>
        <ecNumber evidence="8">7.-.-.-</ecNumber>
    </recommendedName>
</protein>
<keyword evidence="2 8" id="KW-0813">Transport</keyword>
<dbReference type="Proteomes" id="UP000220904">
    <property type="component" value="Unassembled WGS sequence"/>
</dbReference>
<evidence type="ECO:0000256" key="8">
    <source>
        <dbReference type="RuleBase" id="RU365104"/>
    </source>
</evidence>
<evidence type="ECO:0000256" key="4">
    <source>
        <dbReference type="ARBA" id="ARBA00022741"/>
    </source>
</evidence>
<dbReference type="OrthoDB" id="9784332at2"/>
<dbReference type="InterPro" id="IPR017871">
    <property type="entry name" value="ABC_transporter-like_CS"/>
</dbReference>
<dbReference type="PANTHER" id="PTHR43553:SF27">
    <property type="entry name" value="ENERGY-COUPLING FACTOR TRANSPORTER ATP-BINDING PROTEIN ECFA2"/>
    <property type="match status" value="1"/>
</dbReference>
<dbReference type="SMART" id="SM00382">
    <property type="entry name" value="AAA"/>
    <property type="match status" value="1"/>
</dbReference>
<evidence type="ECO:0000259" key="9">
    <source>
        <dbReference type="PROSITE" id="PS50893"/>
    </source>
</evidence>
<dbReference type="GO" id="GO:0042626">
    <property type="term" value="F:ATPase-coupled transmembrane transporter activity"/>
    <property type="evidence" value="ECO:0007669"/>
    <property type="project" value="TreeGrafter"/>
</dbReference>
<dbReference type="PROSITE" id="PS50893">
    <property type="entry name" value="ABC_TRANSPORTER_2"/>
    <property type="match status" value="1"/>
</dbReference>
<dbReference type="NCBIfam" id="TIGR04521">
    <property type="entry name" value="ECF_ATPase_2"/>
    <property type="match status" value="1"/>
</dbReference>
<dbReference type="InterPro" id="IPR030946">
    <property type="entry name" value="EcfA2"/>
</dbReference>
<sequence>MGSIIKVEHLSYVYNPGMPNAVTALDDVSFEVEEGDFVGIIGATGSGKSTLITHMNGLNKPTSGKIFIDGRDLWAEPEKIRDFRFLTGLVFQYPEYQLFEETCYKDIAFGPKNMGLDEAEIDRRVHEAASFVGLDEALLERSPFELSGGQKRRVAVAGVMAMKPRILVLDEPAAGLDPEGRDEILSEVKNYHKKTGTTVLLVSHSMEDIAKYADRVLVMSNKKIAMYDTVEQVFARAPELLALGLSVPQVTKIFLKLREMGVDVPADVYTVPYAVKMILEAKQRRDAGESLVLPREQSRKGGVSEC</sequence>
<comment type="function">
    <text evidence="8">ATP-binding (A) component of a common energy-coupling factor (ECF) ABC-transporter complex.</text>
</comment>
<dbReference type="InterPro" id="IPR003593">
    <property type="entry name" value="AAA+_ATPase"/>
</dbReference>
<dbReference type="PROSITE" id="PS00211">
    <property type="entry name" value="ABC_TRANSPORTER_1"/>
    <property type="match status" value="1"/>
</dbReference>
<proteinExistence type="inferred from homology"/>
<dbReference type="GO" id="GO:0016887">
    <property type="term" value="F:ATP hydrolysis activity"/>
    <property type="evidence" value="ECO:0007669"/>
    <property type="project" value="InterPro"/>
</dbReference>
<organism evidence="10 11">
    <name type="scientific">Faecalibacterium prausnitzii</name>
    <dbReference type="NCBI Taxonomy" id="853"/>
    <lineage>
        <taxon>Bacteria</taxon>
        <taxon>Bacillati</taxon>
        <taxon>Bacillota</taxon>
        <taxon>Clostridia</taxon>
        <taxon>Eubacteriales</taxon>
        <taxon>Oscillospiraceae</taxon>
        <taxon>Faecalibacterium</taxon>
    </lineage>
</organism>
<dbReference type="FunFam" id="3.40.50.300:FF:000224">
    <property type="entry name" value="Energy-coupling factor transporter ATP-binding protein EcfA"/>
    <property type="match status" value="1"/>
</dbReference>
<dbReference type="InterPro" id="IPR027417">
    <property type="entry name" value="P-loop_NTPase"/>
</dbReference>
<keyword evidence="6" id="KW-1278">Translocase</keyword>
<dbReference type="InterPro" id="IPR050095">
    <property type="entry name" value="ECF_ABC_transporter_ATP-bd"/>
</dbReference>
<keyword evidence="4 8" id="KW-0547">Nucleotide-binding</keyword>
<dbReference type="Pfam" id="PF00005">
    <property type="entry name" value="ABC_tran"/>
    <property type="match status" value="1"/>
</dbReference>
<dbReference type="GO" id="GO:0043190">
    <property type="term" value="C:ATP-binding cassette (ABC) transporter complex"/>
    <property type="evidence" value="ECO:0007669"/>
    <property type="project" value="TreeGrafter"/>
</dbReference>
<dbReference type="EMBL" id="NOUV01000015">
    <property type="protein sequence ID" value="PDX86297.1"/>
    <property type="molecule type" value="Genomic_DNA"/>
</dbReference>
<dbReference type="GO" id="GO:0005524">
    <property type="term" value="F:ATP binding"/>
    <property type="evidence" value="ECO:0007669"/>
    <property type="project" value="UniProtKB-UniRule"/>
</dbReference>
<evidence type="ECO:0000313" key="11">
    <source>
        <dbReference type="Proteomes" id="UP000220904"/>
    </source>
</evidence>
<evidence type="ECO:0000313" key="10">
    <source>
        <dbReference type="EMBL" id="PDX86297.1"/>
    </source>
</evidence>
<evidence type="ECO:0000256" key="3">
    <source>
        <dbReference type="ARBA" id="ARBA00022475"/>
    </source>
</evidence>
<dbReference type="AlphaFoldDB" id="A0A2A7B4H4"/>
<comment type="subunit">
    <text evidence="8">Forms a stable energy-coupling factor (ECF) transporter complex composed of 2 membrane-embedded substrate-binding proteins (S component), 2 ATP-binding proteins (A component) and 2 transmembrane proteins (T component).</text>
</comment>
<keyword evidence="3 8" id="KW-1003">Cell membrane</keyword>
<name>A0A2A7B4H4_9FIRM</name>
<feature type="domain" description="ABC transporter" evidence="9">
    <location>
        <begin position="5"/>
        <end position="246"/>
    </location>
</feature>
<comment type="caution">
    <text evidence="10">The sequence shown here is derived from an EMBL/GenBank/DDBJ whole genome shotgun (WGS) entry which is preliminary data.</text>
</comment>
<dbReference type="Gene3D" id="3.40.50.300">
    <property type="entry name" value="P-loop containing nucleotide triphosphate hydrolases"/>
    <property type="match status" value="1"/>
</dbReference>
<comment type="similarity">
    <text evidence="8">Belongs to the ABC transporter superfamily. Energy-coupling factor EcfA family.</text>
</comment>
<accession>A0A2A7B4H4</accession>
<evidence type="ECO:0000256" key="5">
    <source>
        <dbReference type="ARBA" id="ARBA00022840"/>
    </source>
</evidence>
<dbReference type="EC" id="7.-.-.-" evidence="8"/>
<evidence type="ECO:0000256" key="6">
    <source>
        <dbReference type="ARBA" id="ARBA00022967"/>
    </source>
</evidence>
<dbReference type="RefSeq" id="WP_097792975.1">
    <property type="nucleotide sequence ID" value="NZ_CABJDF010000002.1"/>
</dbReference>
<dbReference type="InterPro" id="IPR003439">
    <property type="entry name" value="ABC_transporter-like_ATP-bd"/>
</dbReference>
<dbReference type="SUPFAM" id="SSF52540">
    <property type="entry name" value="P-loop containing nucleoside triphosphate hydrolases"/>
    <property type="match status" value="1"/>
</dbReference>
<keyword evidence="5 8" id="KW-0067">ATP-binding</keyword>
<evidence type="ECO:0000256" key="2">
    <source>
        <dbReference type="ARBA" id="ARBA00022448"/>
    </source>
</evidence>
<evidence type="ECO:0000256" key="1">
    <source>
        <dbReference type="ARBA" id="ARBA00004202"/>
    </source>
</evidence>
<dbReference type="InterPro" id="IPR015856">
    <property type="entry name" value="ABC_transpr_CbiO/EcfA_su"/>
</dbReference>